<evidence type="ECO:0000313" key="2">
    <source>
        <dbReference type="Proteomes" id="UP000053732"/>
    </source>
</evidence>
<gene>
    <name evidence="1" type="ORF">PCAMFM013_S004g000643</name>
</gene>
<reference evidence="1 2" key="1">
    <citation type="journal article" date="2014" name="Nat. Commun.">
        <title>Multiple recent horizontal transfers of a large genomic region in cheese making fungi.</title>
        <authorList>
            <person name="Cheeseman K."/>
            <person name="Ropars J."/>
            <person name="Renault P."/>
            <person name="Dupont J."/>
            <person name="Gouzy J."/>
            <person name="Branca A."/>
            <person name="Abraham A.L."/>
            <person name="Ceppi M."/>
            <person name="Conseiller E."/>
            <person name="Debuchy R."/>
            <person name="Malagnac F."/>
            <person name="Goarin A."/>
            <person name="Silar P."/>
            <person name="Lacoste S."/>
            <person name="Sallet E."/>
            <person name="Bensimon A."/>
            <person name="Giraud T."/>
            <person name="Brygoo Y."/>
        </authorList>
    </citation>
    <scope>NUCLEOTIDE SEQUENCE [LARGE SCALE GENOMIC DNA]</scope>
    <source>
        <strain evidence="2">FM 013</strain>
    </source>
</reference>
<protein>
    <submittedName>
        <fullName evidence="1">Str. FM013</fullName>
    </submittedName>
</protein>
<name>A0A0G4P307_PENC3</name>
<accession>A0A0G4P307</accession>
<dbReference type="AlphaFoldDB" id="A0A0G4P307"/>
<sequence>MGYVEGLIDEHESSEILVVRTLEQIMADLLHRMISVREQEEADVALEQDLWRQATEQDVIVAPSLRKRVFPCTGYSMYLISSLLPFHLFFPPQFIPTLNIRRPTKLITQTSDGQQGMHCPYPRFKHKADRETVDLPRIVPTPNDEQLELLTQLRLRATRRLYLRRMTLRVATHNMGYLEGLIDEHESSDILVVRSLKQIMADLLHRLIALREEEEEADMALEQDLWRQATEQDVIWPRDSPWGMGPSIYSDVTDQATSGIWRQNLAR</sequence>
<organism evidence="1 2">
    <name type="scientific">Penicillium camemberti (strain FM 013)</name>
    <dbReference type="NCBI Taxonomy" id="1429867"/>
    <lineage>
        <taxon>Eukaryota</taxon>
        <taxon>Fungi</taxon>
        <taxon>Dikarya</taxon>
        <taxon>Ascomycota</taxon>
        <taxon>Pezizomycotina</taxon>
        <taxon>Eurotiomycetes</taxon>
        <taxon>Eurotiomycetidae</taxon>
        <taxon>Eurotiales</taxon>
        <taxon>Aspergillaceae</taxon>
        <taxon>Penicillium</taxon>
    </lineage>
</organism>
<evidence type="ECO:0000313" key="1">
    <source>
        <dbReference type="EMBL" id="CRL20702.1"/>
    </source>
</evidence>
<dbReference type="Proteomes" id="UP000053732">
    <property type="component" value="Unassembled WGS sequence"/>
</dbReference>
<dbReference type="EMBL" id="HG793137">
    <property type="protein sequence ID" value="CRL20702.1"/>
    <property type="molecule type" value="Genomic_DNA"/>
</dbReference>
<proteinExistence type="predicted"/>
<keyword evidence="2" id="KW-1185">Reference proteome</keyword>